<protein>
    <submittedName>
        <fullName evidence="3">Response regulator</fullName>
    </submittedName>
</protein>
<dbReference type="InterPro" id="IPR011006">
    <property type="entry name" value="CheY-like_superfamily"/>
</dbReference>
<gene>
    <name evidence="3" type="ORF">GCM10023184_42760</name>
</gene>
<dbReference type="EMBL" id="BAABGY010000016">
    <property type="protein sequence ID" value="GAA4342932.1"/>
    <property type="molecule type" value="Genomic_DNA"/>
</dbReference>
<dbReference type="Pfam" id="PF00072">
    <property type="entry name" value="Response_reg"/>
    <property type="match status" value="1"/>
</dbReference>
<dbReference type="Gene3D" id="3.40.50.2300">
    <property type="match status" value="1"/>
</dbReference>
<organism evidence="3 4">
    <name type="scientific">Flaviaesturariibacter amylovorans</name>
    <dbReference type="NCBI Taxonomy" id="1084520"/>
    <lineage>
        <taxon>Bacteria</taxon>
        <taxon>Pseudomonadati</taxon>
        <taxon>Bacteroidota</taxon>
        <taxon>Chitinophagia</taxon>
        <taxon>Chitinophagales</taxon>
        <taxon>Chitinophagaceae</taxon>
        <taxon>Flaviaestuariibacter</taxon>
    </lineage>
</organism>
<name>A0ABP8HQX8_9BACT</name>
<dbReference type="PROSITE" id="PS50110">
    <property type="entry name" value="RESPONSE_REGULATORY"/>
    <property type="match status" value="1"/>
</dbReference>
<dbReference type="InterPro" id="IPR052893">
    <property type="entry name" value="TCS_response_regulator"/>
</dbReference>
<feature type="modified residue" description="4-aspartylphosphate" evidence="1">
    <location>
        <position position="66"/>
    </location>
</feature>
<evidence type="ECO:0000256" key="1">
    <source>
        <dbReference type="PROSITE-ProRule" id="PRU00169"/>
    </source>
</evidence>
<feature type="domain" description="Response regulatory" evidence="2">
    <location>
        <begin position="10"/>
        <end position="132"/>
    </location>
</feature>
<keyword evidence="4" id="KW-1185">Reference proteome</keyword>
<dbReference type="InterPro" id="IPR001789">
    <property type="entry name" value="Sig_transdc_resp-reg_receiver"/>
</dbReference>
<reference evidence="4" key="1">
    <citation type="journal article" date="2019" name="Int. J. Syst. Evol. Microbiol.">
        <title>The Global Catalogue of Microorganisms (GCM) 10K type strain sequencing project: providing services to taxonomists for standard genome sequencing and annotation.</title>
        <authorList>
            <consortium name="The Broad Institute Genomics Platform"/>
            <consortium name="The Broad Institute Genome Sequencing Center for Infectious Disease"/>
            <person name="Wu L."/>
            <person name="Ma J."/>
        </authorList>
    </citation>
    <scope>NUCLEOTIDE SEQUENCE [LARGE SCALE GENOMIC DNA]</scope>
    <source>
        <strain evidence="4">JCM 17919</strain>
    </source>
</reference>
<evidence type="ECO:0000313" key="3">
    <source>
        <dbReference type="EMBL" id="GAA4342932.1"/>
    </source>
</evidence>
<comment type="caution">
    <text evidence="3">The sequence shown here is derived from an EMBL/GenBank/DDBJ whole genome shotgun (WGS) entry which is preliminary data.</text>
</comment>
<evidence type="ECO:0000313" key="4">
    <source>
        <dbReference type="Proteomes" id="UP001501725"/>
    </source>
</evidence>
<keyword evidence="1" id="KW-0597">Phosphoprotein</keyword>
<dbReference type="SUPFAM" id="SSF52172">
    <property type="entry name" value="CheY-like"/>
    <property type="match status" value="1"/>
</dbReference>
<dbReference type="Proteomes" id="UP001501725">
    <property type="component" value="Unassembled WGS sequence"/>
</dbReference>
<dbReference type="SMART" id="SM00448">
    <property type="entry name" value="REC"/>
    <property type="match status" value="1"/>
</dbReference>
<dbReference type="RefSeq" id="WP_345257997.1">
    <property type="nucleotide sequence ID" value="NZ_BAABGY010000016.1"/>
</dbReference>
<proteinExistence type="predicted"/>
<dbReference type="PANTHER" id="PTHR44520">
    <property type="entry name" value="RESPONSE REGULATOR RCP1-RELATED"/>
    <property type="match status" value="1"/>
</dbReference>
<accession>A0ABP8HQX8</accession>
<evidence type="ECO:0000259" key="2">
    <source>
        <dbReference type="PROSITE" id="PS50110"/>
    </source>
</evidence>
<sequence length="148" mass="16646">MTHSITPKNIVLYADDDPDDLQLVQEAFAQFARDVEVVTASDGGQALSYLEALSDLDPLPCLIILDVNMPVVDGKQVLRRLRTMERFAEVPVVLFTTSSQPADQGFAEKHGAGFITKPLQFKQMELITDQFIAHCAEEIRKKIRRQMQ</sequence>